<feature type="transmembrane region" description="Helical" evidence="2">
    <location>
        <begin position="309"/>
        <end position="326"/>
    </location>
</feature>
<dbReference type="Proteomes" id="UP000182573">
    <property type="component" value="Unassembled WGS sequence"/>
</dbReference>
<evidence type="ECO:0008006" key="5">
    <source>
        <dbReference type="Google" id="ProtNLM"/>
    </source>
</evidence>
<evidence type="ECO:0000313" key="3">
    <source>
        <dbReference type="EMBL" id="SDX28919.1"/>
    </source>
</evidence>
<dbReference type="STRING" id="28442.SAMN05443574_1253"/>
<keyword evidence="2" id="KW-0812">Transmembrane</keyword>
<dbReference type="EMBL" id="FNOF01000025">
    <property type="protein sequence ID" value="SDX28919.1"/>
    <property type="molecule type" value="Genomic_DNA"/>
</dbReference>
<proteinExistence type="predicted"/>
<keyword evidence="2" id="KW-1133">Transmembrane helix</keyword>
<feature type="compositionally biased region" description="Low complexity" evidence="1">
    <location>
        <begin position="176"/>
        <end position="188"/>
    </location>
</feature>
<evidence type="ECO:0000256" key="1">
    <source>
        <dbReference type="SAM" id="MobiDB-lite"/>
    </source>
</evidence>
<accession>A0A1H3AJA1</accession>
<dbReference type="AlphaFoldDB" id="A0A1H3AJA1"/>
<evidence type="ECO:0000256" key="2">
    <source>
        <dbReference type="SAM" id="Phobius"/>
    </source>
</evidence>
<feature type="region of interest" description="Disordered" evidence="1">
    <location>
        <begin position="164"/>
        <end position="305"/>
    </location>
</feature>
<gene>
    <name evidence="3" type="ORF">SAMN05443574_1253</name>
</gene>
<evidence type="ECO:0000313" key="4">
    <source>
        <dbReference type="Proteomes" id="UP000182573"/>
    </source>
</evidence>
<keyword evidence="2" id="KW-0472">Membrane</keyword>
<name>A0A1H3AJA1_HALVA</name>
<feature type="compositionally biased region" description="Low complexity" evidence="1">
    <location>
        <begin position="223"/>
        <end position="260"/>
    </location>
</feature>
<reference evidence="3 4" key="1">
    <citation type="submission" date="2016-10" db="EMBL/GenBank/DDBJ databases">
        <authorList>
            <person name="de Groot N.N."/>
        </authorList>
    </citation>
    <scope>NUCLEOTIDE SEQUENCE [LARGE SCALE GENOMIC DNA]</scope>
    <source>
        <strain evidence="3 4">DSM 3756</strain>
    </source>
</reference>
<organism evidence="3 4">
    <name type="scientific">Haloarcula vallismortis</name>
    <name type="common">Halobacterium vallismortis</name>
    <dbReference type="NCBI Taxonomy" id="28442"/>
    <lineage>
        <taxon>Archaea</taxon>
        <taxon>Methanobacteriati</taxon>
        <taxon>Methanobacteriota</taxon>
        <taxon>Stenosarchaea group</taxon>
        <taxon>Halobacteria</taxon>
        <taxon>Halobacteriales</taxon>
        <taxon>Haloarculaceae</taxon>
        <taxon>Haloarcula</taxon>
    </lineage>
</organism>
<sequence length="329" mass="33016">MLRKLVSPISMQLARLMRVVLVSVALIGSTVAVSGAGGTEVRLSPAAESVDPGTSVEYDLVVAEASGGVGTFNATVSLNDSSVATIESVKYADSPAYAKQPDSGESVQLAATGMNTLQSGPVELATVTVRAENPGTVGSSVNVAALGDENGSAYSVTGTEGRVLSVDGQTNDNNGSTPTPTETATPTPTETPTPTPTETETPTEEDSSSSGGSSDDDDDNSDSDSSSSDSSDSSDTATDTPTVTEPTPSDTPTATTTEVTGRSTKTDTEESTPTQTSSGGPAITPNVTDTPSQTATTDVEPSGGSPTNLLIGGSILVAVLGGIVIYRRL</sequence>
<protein>
    <recommendedName>
        <fullName evidence="5">Cohesin domain-containing protein</fullName>
    </recommendedName>
</protein>
<feature type="compositionally biased region" description="Polar residues" evidence="1">
    <location>
        <begin position="271"/>
        <end position="305"/>
    </location>
</feature>